<name>A0AAD6VX96_9AGAR</name>
<comment type="caution">
    <text evidence="1">The sequence shown here is derived from an EMBL/GenBank/DDBJ whole genome shotgun (WGS) entry which is preliminary data.</text>
</comment>
<sequence length="233" mass="26556">MATKPASFFENNVRHILLFHTSAWKKEDSYALLRLCPRIESFAYIALGDCSPNVLLPILMNMSHLQRWSGHLRYMSRKREAIDLRASFFRTVTHFDIFDDLDGSTDSIRICADLATLPALTNLCLTKCAEPTIVRRLLEECPVLRILVNLWCADQGQAVARNPGTVDPRYVVILLPVYAYWKDHWQRGVRGGVDFWAAAESFVAQKRRGEIEDLPTSAINVLLIVRQSLLPRA</sequence>
<evidence type="ECO:0000313" key="1">
    <source>
        <dbReference type="EMBL" id="KAJ7221459.1"/>
    </source>
</evidence>
<keyword evidence="2" id="KW-1185">Reference proteome</keyword>
<proteinExistence type="predicted"/>
<organism evidence="1 2">
    <name type="scientific">Mycena pura</name>
    <dbReference type="NCBI Taxonomy" id="153505"/>
    <lineage>
        <taxon>Eukaryota</taxon>
        <taxon>Fungi</taxon>
        <taxon>Dikarya</taxon>
        <taxon>Basidiomycota</taxon>
        <taxon>Agaricomycotina</taxon>
        <taxon>Agaricomycetes</taxon>
        <taxon>Agaricomycetidae</taxon>
        <taxon>Agaricales</taxon>
        <taxon>Marasmiineae</taxon>
        <taxon>Mycenaceae</taxon>
        <taxon>Mycena</taxon>
    </lineage>
</organism>
<dbReference type="EMBL" id="JARJCW010000008">
    <property type="protein sequence ID" value="KAJ7221459.1"/>
    <property type="molecule type" value="Genomic_DNA"/>
</dbReference>
<evidence type="ECO:0000313" key="2">
    <source>
        <dbReference type="Proteomes" id="UP001219525"/>
    </source>
</evidence>
<accession>A0AAD6VX96</accession>
<dbReference type="Proteomes" id="UP001219525">
    <property type="component" value="Unassembled WGS sequence"/>
</dbReference>
<evidence type="ECO:0008006" key="3">
    <source>
        <dbReference type="Google" id="ProtNLM"/>
    </source>
</evidence>
<protein>
    <recommendedName>
        <fullName evidence="3">F-box domain-containing protein</fullName>
    </recommendedName>
</protein>
<reference evidence="1" key="1">
    <citation type="submission" date="2023-03" db="EMBL/GenBank/DDBJ databases">
        <title>Massive genome expansion in bonnet fungi (Mycena s.s.) driven by repeated elements and novel gene families across ecological guilds.</title>
        <authorList>
            <consortium name="Lawrence Berkeley National Laboratory"/>
            <person name="Harder C.B."/>
            <person name="Miyauchi S."/>
            <person name="Viragh M."/>
            <person name="Kuo A."/>
            <person name="Thoen E."/>
            <person name="Andreopoulos B."/>
            <person name="Lu D."/>
            <person name="Skrede I."/>
            <person name="Drula E."/>
            <person name="Henrissat B."/>
            <person name="Morin E."/>
            <person name="Kohler A."/>
            <person name="Barry K."/>
            <person name="LaButti K."/>
            <person name="Morin E."/>
            <person name="Salamov A."/>
            <person name="Lipzen A."/>
            <person name="Mereny Z."/>
            <person name="Hegedus B."/>
            <person name="Baldrian P."/>
            <person name="Stursova M."/>
            <person name="Weitz H."/>
            <person name="Taylor A."/>
            <person name="Grigoriev I.V."/>
            <person name="Nagy L.G."/>
            <person name="Martin F."/>
            <person name="Kauserud H."/>
        </authorList>
    </citation>
    <scope>NUCLEOTIDE SEQUENCE</scope>
    <source>
        <strain evidence="1">9144</strain>
    </source>
</reference>
<dbReference type="AlphaFoldDB" id="A0AAD6VX96"/>
<gene>
    <name evidence="1" type="ORF">GGX14DRAFT_669809</name>
</gene>